<keyword evidence="1" id="KW-0496">Mitochondrion</keyword>
<proteinExistence type="predicted"/>
<organism evidence="1">
    <name type="scientific">Lepidoglyphus destructor</name>
    <name type="common">Storage mite</name>
    <name type="synonym">Glycyphagus destructor</name>
    <dbReference type="NCBI Taxonomy" id="36936"/>
    <lineage>
        <taxon>Eukaryota</taxon>
        <taxon>Metazoa</taxon>
        <taxon>Ecdysozoa</taxon>
        <taxon>Arthropoda</taxon>
        <taxon>Chelicerata</taxon>
        <taxon>Arachnida</taxon>
        <taxon>Acari</taxon>
        <taxon>Acariformes</taxon>
        <taxon>Sarcoptiformes</taxon>
        <taxon>Astigmata</taxon>
        <taxon>Glycyphagoidea</taxon>
        <taxon>Glycyphagidae</taxon>
        <taxon>Lepidoglyphus</taxon>
    </lineage>
</organism>
<accession>A0A8F2WAQ5</accession>
<sequence length="51" mass="5778">MLPQMMPLPWVFVFLLVFVSVFSVSLFISSNPSDRVLPLSVVKPSSLLLLW</sequence>
<evidence type="ECO:0000313" key="1">
    <source>
        <dbReference type="EMBL" id="QWW33369.1"/>
    </source>
</evidence>
<name>A0A8F2WAQ5_LEPDS</name>
<dbReference type="AlphaFoldDB" id="A0A8F2WAQ5"/>
<dbReference type="GeneID" id="71889820"/>
<dbReference type="CTD" id="4509"/>
<dbReference type="EMBL" id="MT075728">
    <property type="protein sequence ID" value="QWW33369.1"/>
    <property type="molecule type" value="Genomic_DNA"/>
</dbReference>
<reference evidence="1" key="1">
    <citation type="submission" date="2020-02" db="EMBL/GenBank/DDBJ databases">
        <authorList>
            <person name="Fang Y."/>
            <person name="Fang W."/>
            <person name="Sun E."/>
        </authorList>
    </citation>
    <scope>NUCLEOTIDE SEQUENCE</scope>
</reference>
<dbReference type="RefSeq" id="YP_010354350.1">
    <property type="nucleotide sequence ID" value="NC_062716.1"/>
</dbReference>
<geneLocation type="mitochondrion" evidence="1"/>
<protein>
    <submittedName>
        <fullName evidence="1">ATP synthase F0 subunit 8</fullName>
    </submittedName>
</protein>
<gene>
    <name evidence="1" type="primary">ATP8</name>
</gene>